<gene>
    <name evidence="1" type="ORF">TPAB3V08_LOCUS15005</name>
</gene>
<sequence>WSKLKYKGRSRATLLRAGHLGTGNKPNNEPGLNDNEKVIMIMGIETAEGYCVVNSLPEVRKTWERAIEGTAVLSVGDDPPQVFLQEMLEIPTELVLVVDQDPDSPAYSQVET</sequence>
<proteinExistence type="predicted"/>
<accession>A0ABN7PJW1</accession>
<reference evidence="1" key="1">
    <citation type="submission" date="2021-03" db="EMBL/GenBank/DDBJ databases">
        <authorList>
            <person name="Tran Van P."/>
        </authorList>
    </citation>
    <scope>NUCLEOTIDE SEQUENCE</scope>
</reference>
<feature type="non-terminal residue" evidence="1">
    <location>
        <position position="1"/>
    </location>
</feature>
<organism evidence="1 2">
    <name type="scientific">Timema podura</name>
    <name type="common">Walking stick</name>
    <dbReference type="NCBI Taxonomy" id="61482"/>
    <lineage>
        <taxon>Eukaryota</taxon>
        <taxon>Metazoa</taxon>
        <taxon>Ecdysozoa</taxon>
        <taxon>Arthropoda</taxon>
        <taxon>Hexapoda</taxon>
        <taxon>Insecta</taxon>
        <taxon>Pterygota</taxon>
        <taxon>Neoptera</taxon>
        <taxon>Polyneoptera</taxon>
        <taxon>Phasmatodea</taxon>
        <taxon>Timematodea</taxon>
        <taxon>Timematoidea</taxon>
        <taxon>Timematidae</taxon>
        <taxon>Timema</taxon>
    </lineage>
</organism>
<comment type="caution">
    <text evidence="1">The sequence shown here is derived from an EMBL/GenBank/DDBJ whole genome shotgun (WGS) entry which is preliminary data.</text>
</comment>
<dbReference type="Proteomes" id="UP001153148">
    <property type="component" value="Unassembled WGS sequence"/>
</dbReference>
<dbReference type="EMBL" id="CAJPIN010080909">
    <property type="protein sequence ID" value="CAG2068062.1"/>
    <property type="molecule type" value="Genomic_DNA"/>
</dbReference>
<evidence type="ECO:0000313" key="2">
    <source>
        <dbReference type="Proteomes" id="UP001153148"/>
    </source>
</evidence>
<name>A0ABN7PJW1_TIMPD</name>
<protein>
    <submittedName>
        <fullName evidence="1">Uncharacterized protein</fullName>
    </submittedName>
</protein>
<evidence type="ECO:0000313" key="1">
    <source>
        <dbReference type="EMBL" id="CAG2068062.1"/>
    </source>
</evidence>
<feature type="non-terminal residue" evidence="1">
    <location>
        <position position="112"/>
    </location>
</feature>
<keyword evidence="2" id="KW-1185">Reference proteome</keyword>